<dbReference type="Proteomes" id="UP000276133">
    <property type="component" value="Unassembled WGS sequence"/>
</dbReference>
<accession>A0A3M7T5W7</accession>
<dbReference type="AlphaFoldDB" id="A0A3M7T5W7"/>
<reference evidence="1 2" key="1">
    <citation type="journal article" date="2018" name="Sci. Rep.">
        <title>Genomic signatures of local adaptation to the degree of environmental predictability in rotifers.</title>
        <authorList>
            <person name="Franch-Gras L."/>
            <person name="Hahn C."/>
            <person name="Garcia-Roger E.M."/>
            <person name="Carmona M.J."/>
            <person name="Serra M."/>
            <person name="Gomez A."/>
        </authorList>
    </citation>
    <scope>NUCLEOTIDE SEQUENCE [LARGE SCALE GENOMIC DNA]</scope>
    <source>
        <strain evidence="1">HYR1</strain>
    </source>
</reference>
<gene>
    <name evidence="1" type="ORF">BpHYR1_009599</name>
</gene>
<keyword evidence="2" id="KW-1185">Reference proteome</keyword>
<sequence>MPMILRNKKKLGFFSEYDDFPKKGRPSKIAEKREKLLDEDKFSLETQRGLGLWSPTGGLYDPIKFLYKLDSKNRGYESFSISAWILFCARSNVSWLGLRMLWAVCALSSMSKLTSLGEPIATKSW</sequence>
<dbReference type="EMBL" id="REGN01000239">
    <property type="protein sequence ID" value="RNA43309.1"/>
    <property type="molecule type" value="Genomic_DNA"/>
</dbReference>
<comment type="caution">
    <text evidence="1">The sequence shown here is derived from an EMBL/GenBank/DDBJ whole genome shotgun (WGS) entry which is preliminary data.</text>
</comment>
<protein>
    <submittedName>
        <fullName evidence="1">Uncharacterized protein</fullName>
    </submittedName>
</protein>
<name>A0A3M7T5W7_BRAPC</name>
<organism evidence="1 2">
    <name type="scientific">Brachionus plicatilis</name>
    <name type="common">Marine rotifer</name>
    <name type="synonym">Brachionus muelleri</name>
    <dbReference type="NCBI Taxonomy" id="10195"/>
    <lineage>
        <taxon>Eukaryota</taxon>
        <taxon>Metazoa</taxon>
        <taxon>Spiralia</taxon>
        <taxon>Gnathifera</taxon>
        <taxon>Rotifera</taxon>
        <taxon>Eurotatoria</taxon>
        <taxon>Monogononta</taxon>
        <taxon>Pseudotrocha</taxon>
        <taxon>Ploima</taxon>
        <taxon>Brachionidae</taxon>
        <taxon>Brachionus</taxon>
    </lineage>
</organism>
<evidence type="ECO:0000313" key="2">
    <source>
        <dbReference type="Proteomes" id="UP000276133"/>
    </source>
</evidence>
<evidence type="ECO:0000313" key="1">
    <source>
        <dbReference type="EMBL" id="RNA43309.1"/>
    </source>
</evidence>
<proteinExistence type="predicted"/>